<comment type="subunit">
    <text evidence="8">Microtubule inner protein component of sperm flagellar doublet microtubules.</text>
</comment>
<evidence type="ECO:0000256" key="6">
    <source>
        <dbReference type="ARBA" id="ARBA00023273"/>
    </source>
</evidence>
<comment type="function">
    <text evidence="7">Microtubule inner protein (MIP) part of the dynein-decorated doublet microtubules (DMTs) in cilia axoneme, which is required for motile cilia beating.</text>
</comment>
<dbReference type="Proteomes" id="UP000823941">
    <property type="component" value="Chromosome 10"/>
</dbReference>
<proteinExistence type="predicted"/>
<name>A0ABQ7QR01_PLUXY</name>
<dbReference type="InterPro" id="IPR054709">
    <property type="entry name" value="CFAP107"/>
</dbReference>
<organism evidence="9 10">
    <name type="scientific">Plutella xylostella</name>
    <name type="common">Diamondback moth</name>
    <name type="synonym">Plutella maculipennis</name>
    <dbReference type="NCBI Taxonomy" id="51655"/>
    <lineage>
        <taxon>Eukaryota</taxon>
        <taxon>Metazoa</taxon>
        <taxon>Ecdysozoa</taxon>
        <taxon>Arthropoda</taxon>
        <taxon>Hexapoda</taxon>
        <taxon>Insecta</taxon>
        <taxon>Pterygota</taxon>
        <taxon>Neoptera</taxon>
        <taxon>Endopterygota</taxon>
        <taxon>Lepidoptera</taxon>
        <taxon>Glossata</taxon>
        <taxon>Ditrysia</taxon>
        <taxon>Yponomeutoidea</taxon>
        <taxon>Plutellidae</taxon>
        <taxon>Plutella</taxon>
    </lineage>
</organism>
<keyword evidence="4" id="KW-0969">Cilium</keyword>
<evidence type="ECO:0000256" key="1">
    <source>
        <dbReference type="ARBA" id="ARBA00004611"/>
    </source>
</evidence>
<keyword evidence="10" id="KW-1185">Reference proteome</keyword>
<dbReference type="PANTHER" id="PTHR31180">
    <property type="entry name" value="CILIA- AND FLAGELLA-ASSOCIATED PROTEIN 107-RELATED"/>
    <property type="match status" value="1"/>
</dbReference>
<sequence length="204" mass="24134">MSLLRSKSPTRAEAIAIALRPAPVFSNGVLLGNWVEDRAECPPQGTFYFPKEVVDDKKLDVEKRLLDFRQNKLLNLQGNLHSIIKHDSHEFCNNFLTTNNLVYNHLNRPLCGPNYRYYRRSQHQYYPQPDNMECFSHQGYFTEWGLQKFIQSEWKCDNMSDYISTVYEDTYVPPKPQEYLQRCERKARTSSFTKSIRFKMTKSK</sequence>
<reference evidence="9 10" key="1">
    <citation type="submission" date="2021-06" db="EMBL/GenBank/DDBJ databases">
        <title>A haploid diamondback moth (Plutella xylostella L.) genome assembly resolves 31 chromosomes and identifies a diamide resistance mutation.</title>
        <authorList>
            <person name="Ward C.M."/>
            <person name="Perry K.D."/>
            <person name="Baker G."/>
            <person name="Powis K."/>
            <person name="Heckel D.G."/>
            <person name="Baxter S.W."/>
        </authorList>
    </citation>
    <scope>NUCLEOTIDE SEQUENCE [LARGE SCALE GENOMIC DNA]</scope>
    <source>
        <strain evidence="9 10">LV</strain>
        <tissue evidence="9">Single pupa</tissue>
    </source>
</reference>
<gene>
    <name evidence="9" type="ORF">JYU34_007605</name>
</gene>
<evidence type="ECO:0000256" key="4">
    <source>
        <dbReference type="ARBA" id="ARBA00023069"/>
    </source>
</evidence>
<dbReference type="PANTHER" id="PTHR31180:SF2">
    <property type="entry name" value="CILIA- AND FLAGELLA-ASSOCIATED PROTEIN 107"/>
    <property type="match status" value="1"/>
</dbReference>
<keyword evidence="5" id="KW-0206">Cytoskeleton</keyword>
<evidence type="ECO:0000256" key="7">
    <source>
        <dbReference type="ARBA" id="ARBA00035003"/>
    </source>
</evidence>
<keyword evidence="2" id="KW-0963">Cytoplasm</keyword>
<dbReference type="EMBL" id="JAHIBW010000010">
    <property type="protein sequence ID" value="KAG7307416.1"/>
    <property type="molecule type" value="Genomic_DNA"/>
</dbReference>
<evidence type="ECO:0000256" key="8">
    <source>
        <dbReference type="ARBA" id="ARBA00046435"/>
    </source>
</evidence>
<dbReference type="InterPro" id="IPR037662">
    <property type="entry name" value="CFAP68/107"/>
</dbReference>
<dbReference type="Pfam" id="PF22595">
    <property type="entry name" value="CFAP107"/>
    <property type="match status" value="1"/>
</dbReference>
<evidence type="ECO:0000256" key="2">
    <source>
        <dbReference type="ARBA" id="ARBA00022490"/>
    </source>
</evidence>
<keyword evidence="3" id="KW-0282">Flagellum</keyword>
<evidence type="ECO:0000313" key="10">
    <source>
        <dbReference type="Proteomes" id="UP000823941"/>
    </source>
</evidence>
<evidence type="ECO:0000256" key="5">
    <source>
        <dbReference type="ARBA" id="ARBA00023212"/>
    </source>
</evidence>
<comment type="caution">
    <text evidence="9">The sequence shown here is derived from an EMBL/GenBank/DDBJ whole genome shotgun (WGS) entry which is preliminary data.</text>
</comment>
<evidence type="ECO:0000256" key="3">
    <source>
        <dbReference type="ARBA" id="ARBA00022846"/>
    </source>
</evidence>
<comment type="subcellular location">
    <subcellularLocation>
        <location evidence="1">Cytoplasm</location>
        <location evidence="1">Cytoskeleton</location>
        <location evidence="1">Flagellum axoneme</location>
    </subcellularLocation>
</comment>
<protein>
    <submittedName>
        <fullName evidence="9">Uncharacterized protein</fullName>
    </submittedName>
</protein>
<accession>A0ABQ7QR01</accession>
<keyword evidence="6" id="KW-0966">Cell projection</keyword>
<evidence type="ECO:0000313" key="9">
    <source>
        <dbReference type="EMBL" id="KAG7307416.1"/>
    </source>
</evidence>